<dbReference type="Pfam" id="PF00623">
    <property type="entry name" value="RNA_pol_Rpb1_2"/>
    <property type="match status" value="1"/>
</dbReference>
<dbReference type="InterPro" id="IPR007066">
    <property type="entry name" value="RNA_pol_Rpb1_3"/>
</dbReference>
<dbReference type="PANTHER" id="PTHR19376">
    <property type="entry name" value="DNA-DIRECTED RNA POLYMERASE"/>
    <property type="match status" value="1"/>
</dbReference>
<reference evidence="14" key="1">
    <citation type="journal article" date="2011" name="PLoS ONE">
        <title>Phylogeny of Parasitic Parabasalia and Free-Living Relatives Inferred from Conventional Markers vs. Rpb1, a Single-Copy Gene.</title>
        <authorList>
            <person name="Malik S.-B."/>
            <person name="Brochu C.D."/>
            <person name="Bilic I."/>
            <person name="Yuan J."/>
            <person name="Hess M."/>
            <person name="Logsdon J.M.Jr."/>
            <person name="Carlton J.M."/>
        </authorList>
    </citation>
    <scope>NUCLEOTIDE SEQUENCE</scope>
    <source>
        <strain evidence="14">ATCC 50224</strain>
    </source>
</reference>
<comment type="subcellular location">
    <subcellularLocation>
        <location evidence="1">Nucleus</location>
    </subcellularLocation>
</comment>
<accession>F8S1G6</accession>
<dbReference type="Pfam" id="PF04997">
    <property type="entry name" value="RNA_pol_Rpb1_1"/>
    <property type="match status" value="1"/>
</dbReference>
<proteinExistence type="inferred from homology"/>
<comment type="catalytic activity">
    <reaction evidence="11 12">
        <text>RNA(n) + a ribonucleoside 5'-triphosphate = RNA(n+1) + diphosphate</text>
        <dbReference type="Rhea" id="RHEA:21248"/>
        <dbReference type="Rhea" id="RHEA-COMP:14527"/>
        <dbReference type="Rhea" id="RHEA-COMP:17342"/>
        <dbReference type="ChEBI" id="CHEBI:33019"/>
        <dbReference type="ChEBI" id="CHEBI:61557"/>
        <dbReference type="ChEBI" id="CHEBI:140395"/>
        <dbReference type="EC" id="2.7.7.6"/>
    </reaction>
</comment>
<evidence type="ECO:0000256" key="9">
    <source>
        <dbReference type="ARBA" id="ARBA00023163"/>
    </source>
</evidence>
<evidence type="ECO:0000256" key="1">
    <source>
        <dbReference type="ARBA" id="ARBA00004123"/>
    </source>
</evidence>
<dbReference type="FunFam" id="2.40.40.20:FF:000019">
    <property type="entry name" value="DNA-directed RNA polymerase II subunit RPB1"/>
    <property type="match status" value="1"/>
</dbReference>
<keyword evidence="10" id="KW-0539">Nucleus</keyword>
<dbReference type="FunFam" id="1.10.274.100:FF:000001">
    <property type="entry name" value="DNA-directed RNA polymerase subunit"/>
    <property type="match status" value="1"/>
</dbReference>
<dbReference type="Gene3D" id="3.30.1490.180">
    <property type="entry name" value="RNA polymerase ii"/>
    <property type="match status" value="1"/>
</dbReference>
<evidence type="ECO:0000256" key="6">
    <source>
        <dbReference type="ARBA" id="ARBA00022723"/>
    </source>
</evidence>
<evidence type="ECO:0000313" key="14">
    <source>
        <dbReference type="EMBL" id="AEB78333.1"/>
    </source>
</evidence>
<dbReference type="Gene3D" id="1.10.274.100">
    <property type="entry name" value="RNA polymerase Rpb1, domain 3"/>
    <property type="match status" value="1"/>
</dbReference>
<evidence type="ECO:0000256" key="4">
    <source>
        <dbReference type="ARBA" id="ARBA00022679"/>
    </source>
</evidence>
<keyword evidence="8" id="KW-0460">Magnesium</keyword>
<dbReference type="GO" id="GO:0005665">
    <property type="term" value="C:RNA polymerase II, core complex"/>
    <property type="evidence" value="ECO:0007669"/>
    <property type="project" value="TreeGrafter"/>
</dbReference>
<evidence type="ECO:0000256" key="3">
    <source>
        <dbReference type="ARBA" id="ARBA00022478"/>
    </source>
</evidence>
<keyword evidence="9 12" id="KW-0804">Transcription</keyword>
<evidence type="ECO:0000256" key="10">
    <source>
        <dbReference type="ARBA" id="ARBA00023242"/>
    </source>
</evidence>
<sequence length="1010" mass="114087">NITLAKPMLHFGYLRTMVNLLKCVCFHCSLIKLDPDDPKYREAAAKRLPEHRLRMFAKACAGKSICEAKHGSDELDEAHGAMSGCGKPQPKIYHEPHSFNLWIEYTSQSVDAEGADRKQRLQPEDARKILCKIRESQLHDLGFSAQSRPEWMLLTEFPISPPAVRPAITMDAVTKTEDHTTYMYNKILIYNNKLKKAVAQQAADSVIQDYSNLVQYHIVTLMDNEKNGIPKCKVRSGQPIKSIRERIKGKGGRVRSNLMGKRVDFSARTVIGGDSQIGMDEVGVPLSIAANMTFPERVTSYNQDILKVLVANGPDKYPGAKFIIREDGTRINLAFRRKDSELFLQPGYIVERHVLTNDVVLFNRQPTLHRMSMMGHRARVMPFCTFRLNLSATSPYNADFDGDEMNLHVPQSVLSKSELQEFMMVPKNIISPKSNSPVMGIVQDSLLGIHLLTKRSTFLDKQFMMNAVMHIPTMPAQIPIPAILKPEMLWTGKQLFSLVLPPVNFTATSNEDISEPDRFLPLADTKVRIEKGNLHTGIIDKKSVGSSENSLVHVIHNEFSPDWARDLINGIQRITAFYLINKGFSVGVQDTVADVNTKKMIQEIIRRSYDSVDELCNKAQEGLKRQPGKTVKETFEANINKILNKTREDAGKRAQQSLTRSNSFKVMVSAGSKGSYLNISQITAVVGQQNVGGKRIPYGFRKRTLPHFTQDDYGPESRGFVQNSYLEGLTPSEFFFHMSGGREGLIDTACKTAETGYIQRKLVKALEDLYVGYDATVRDAQGRVVQFLYGEEGYDSTKMESLRPLPLINLDNAARDKTYKHTWEEEGPEWGREFLEPRVREMLLQDPNAATKLQEEYEAVKDNREWLRKVFQPAGEIPFVHPMDGIKVPINLVRLLDNAKINFDINPKGLSDLSPLEVIDGLDQLKKDLVVCRGFNSIHEERQFNGTRLWNVILQAFFASKRVICEYRLNAKAFQWLLGEVRQRYNSAQVPPGEMVGCIAAQSMGEPATQ</sequence>
<evidence type="ECO:0000256" key="11">
    <source>
        <dbReference type="ARBA" id="ARBA00048552"/>
    </source>
</evidence>
<protein>
    <recommendedName>
        <fullName evidence="12">DNA-directed RNA polymerase subunit</fullName>
        <ecNumber evidence="12">2.7.7.6</ecNumber>
    </recommendedName>
</protein>
<feature type="domain" description="RNA polymerase N-terminal" evidence="13">
    <location>
        <begin position="150"/>
        <end position="453"/>
    </location>
</feature>
<dbReference type="Gene3D" id="6.20.50.80">
    <property type="match status" value="1"/>
</dbReference>
<name>F8S1G6_9EUGL</name>
<dbReference type="InterPro" id="IPR006592">
    <property type="entry name" value="RNA_pol_N"/>
</dbReference>
<gene>
    <name evidence="14" type="primary">RPB1</name>
</gene>
<evidence type="ECO:0000256" key="8">
    <source>
        <dbReference type="ARBA" id="ARBA00022842"/>
    </source>
</evidence>
<dbReference type="GO" id="GO:0003677">
    <property type="term" value="F:DNA binding"/>
    <property type="evidence" value="ECO:0007669"/>
    <property type="project" value="InterPro"/>
</dbReference>
<organism evidence="14">
    <name type="scientific">Diplonema sp. ATCC 50224</name>
    <dbReference type="NCBI Taxonomy" id="91375"/>
    <lineage>
        <taxon>Eukaryota</taxon>
        <taxon>Discoba</taxon>
        <taxon>Euglenozoa</taxon>
        <taxon>Diplonemea</taxon>
        <taxon>Diplonemidae</taxon>
        <taxon>Diplonema</taxon>
    </lineage>
</organism>
<dbReference type="InterPro" id="IPR007075">
    <property type="entry name" value="RNA_pol_Rpb1_6"/>
</dbReference>
<evidence type="ECO:0000256" key="5">
    <source>
        <dbReference type="ARBA" id="ARBA00022695"/>
    </source>
</evidence>
<dbReference type="Pfam" id="PF04983">
    <property type="entry name" value="RNA_pol_Rpb1_3"/>
    <property type="match status" value="1"/>
</dbReference>
<feature type="non-terminal residue" evidence="14">
    <location>
        <position position="1"/>
    </location>
</feature>
<evidence type="ECO:0000259" key="13">
    <source>
        <dbReference type="SMART" id="SM00663"/>
    </source>
</evidence>
<dbReference type="GO" id="GO:0006351">
    <property type="term" value="P:DNA-templated transcription"/>
    <property type="evidence" value="ECO:0007669"/>
    <property type="project" value="InterPro"/>
</dbReference>
<dbReference type="Pfam" id="PF04992">
    <property type="entry name" value="RNA_pol_Rpb1_6"/>
    <property type="match status" value="1"/>
</dbReference>
<keyword evidence="7" id="KW-0862">Zinc</keyword>
<dbReference type="SUPFAM" id="SSF64484">
    <property type="entry name" value="beta and beta-prime subunits of DNA dependent RNA-polymerase"/>
    <property type="match status" value="1"/>
</dbReference>
<comment type="function">
    <text evidence="12">DNA-dependent RNA polymerase catalyzes the transcription of DNA into RNA using the four ribonucleoside triphosphates as substrates.</text>
</comment>
<keyword evidence="4 12" id="KW-0808">Transferase</keyword>
<comment type="similarity">
    <text evidence="2 12">Belongs to the RNA polymerase beta' chain family.</text>
</comment>
<dbReference type="InterPro" id="IPR007080">
    <property type="entry name" value="RNA_pol_Rpb1_1"/>
</dbReference>
<keyword evidence="5 12" id="KW-0548">Nucleotidyltransferase</keyword>
<evidence type="ECO:0000256" key="12">
    <source>
        <dbReference type="RuleBase" id="RU004279"/>
    </source>
</evidence>
<keyword evidence="3 12" id="KW-0240">DNA-directed RNA polymerase</keyword>
<dbReference type="Pfam" id="PF04998">
    <property type="entry name" value="RNA_pol_Rpb1_5"/>
    <property type="match status" value="1"/>
</dbReference>
<feature type="non-terminal residue" evidence="14">
    <location>
        <position position="1010"/>
    </location>
</feature>
<dbReference type="InterPro" id="IPR000722">
    <property type="entry name" value="RNA_pol_asu"/>
</dbReference>
<dbReference type="SMART" id="SM00663">
    <property type="entry name" value="RPOLA_N"/>
    <property type="match status" value="1"/>
</dbReference>
<dbReference type="PANTHER" id="PTHR19376:SF37">
    <property type="entry name" value="DNA-DIRECTED RNA POLYMERASE II SUBUNIT RPB1"/>
    <property type="match status" value="1"/>
</dbReference>
<dbReference type="InterPro" id="IPR042102">
    <property type="entry name" value="RNA_pol_Rpb1_3_sf"/>
</dbReference>
<dbReference type="InterPro" id="IPR045867">
    <property type="entry name" value="DNA-dir_RpoC_beta_prime"/>
</dbReference>
<dbReference type="Gene3D" id="6.10.250.2940">
    <property type="match status" value="1"/>
</dbReference>
<dbReference type="FunFam" id="1.10.132.30:FF:000001">
    <property type="entry name" value="DNA-directed RNA polymerase subunit"/>
    <property type="match status" value="1"/>
</dbReference>
<evidence type="ECO:0000256" key="2">
    <source>
        <dbReference type="ARBA" id="ARBA00006460"/>
    </source>
</evidence>
<dbReference type="Gene3D" id="1.10.132.30">
    <property type="match status" value="1"/>
</dbReference>
<dbReference type="Pfam" id="PF05000">
    <property type="entry name" value="RNA_pol_Rpb1_4"/>
    <property type="match status" value="1"/>
</dbReference>
<dbReference type="InterPro" id="IPR007081">
    <property type="entry name" value="RNA_pol_Rpb1_5"/>
</dbReference>
<evidence type="ECO:0000256" key="7">
    <source>
        <dbReference type="ARBA" id="ARBA00022833"/>
    </source>
</evidence>
<dbReference type="EC" id="2.7.7.6" evidence="12"/>
<dbReference type="InterPro" id="IPR007083">
    <property type="entry name" value="RNA_pol_Rpb1_4"/>
</dbReference>
<dbReference type="GO" id="GO:0046872">
    <property type="term" value="F:metal ion binding"/>
    <property type="evidence" value="ECO:0007669"/>
    <property type="project" value="UniProtKB-KW"/>
</dbReference>
<dbReference type="InterPro" id="IPR038120">
    <property type="entry name" value="Rpb1_funnel_sf"/>
</dbReference>
<dbReference type="EMBL" id="HQ436409">
    <property type="protein sequence ID" value="AEB78333.1"/>
    <property type="molecule type" value="Genomic_DNA"/>
</dbReference>
<dbReference type="AlphaFoldDB" id="F8S1G6"/>
<dbReference type="GO" id="GO:0003899">
    <property type="term" value="F:DNA-directed RNA polymerase activity"/>
    <property type="evidence" value="ECO:0007669"/>
    <property type="project" value="UniProtKB-EC"/>
</dbReference>
<dbReference type="CDD" id="cd02733">
    <property type="entry name" value="RNAP_II_RPB1_N"/>
    <property type="match status" value="1"/>
</dbReference>
<keyword evidence="6" id="KW-0479">Metal-binding</keyword>
<dbReference type="Gene3D" id="2.40.40.20">
    <property type="match status" value="1"/>
</dbReference>